<accession>A0A8S0VTQ8</accession>
<comment type="caution">
    <text evidence="1">The sequence shown here is derived from an EMBL/GenBank/DDBJ whole genome shotgun (WGS) entry which is preliminary data.</text>
</comment>
<name>A0A8S0VTQ8_CYCAE</name>
<proteinExistence type="predicted"/>
<dbReference type="Proteomes" id="UP000467700">
    <property type="component" value="Unassembled WGS sequence"/>
</dbReference>
<keyword evidence="2" id="KW-1185">Reference proteome</keyword>
<reference evidence="1 2" key="1">
    <citation type="submission" date="2020-01" db="EMBL/GenBank/DDBJ databases">
        <authorList>
            <person name="Gupta K D."/>
        </authorList>
    </citation>
    <scope>NUCLEOTIDE SEQUENCE [LARGE SCALE GENOMIC DNA]</scope>
</reference>
<dbReference type="OrthoDB" id="10452848at2759"/>
<dbReference type="AlphaFoldDB" id="A0A8S0VTQ8"/>
<organism evidence="1 2">
    <name type="scientific">Cyclocybe aegerita</name>
    <name type="common">Black poplar mushroom</name>
    <name type="synonym">Agrocybe aegerita</name>
    <dbReference type="NCBI Taxonomy" id="1973307"/>
    <lineage>
        <taxon>Eukaryota</taxon>
        <taxon>Fungi</taxon>
        <taxon>Dikarya</taxon>
        <taxon>Basidiomycota</taxon>
        <taxon>Agaricomycotina</taxon>
        <taxon>Agaricomycetes</taxon>
        <taxon>Agaricomycetidae</taxon>
        <taxon>Agaricales</taxon>
        <taxon>Agaricineae</taxon>
        <taxon>Bolbitiaceae</taxon>
        <taxon>Cyclocybe</taxon>
    </lineage>
</organism>
<sequence>MALFESDNLAGNEKSPSALFSLHTLRWDTHYGPAKGDVVTFSSVKNTIEFLDIAFGQYAGSMGASVFDLATMKNLKRLRITNDRMENTAVFSPIIDIGLADSDLLDWLQVPGTLELFELNYVIYLGEDVLSMDPFLDSFATNQWSRLNQFFSSHNFTKVKGVALTPDFARLEFASSIVQRLNYINSRTVHGSWWRSVGIKQHAAGFKSRRDAYLMLLKLQV</sequence>
<dbReference type="EMBL" id="CACVBS010000031">
    <property type="protein sequence ID" value="CAA7260840.1"/>
    <property type="molecule type" value="Genomic_DNA"/>
</dbReference>
<gene>
    <name evidence="1" type="ORF">AAE3_LOCUS3126</name>
</gene>
<evidence type="ECO:0000313" key="1">
    <source>
        <dbReference type="EMBL" id="CAA7260840.1"/>
    </source>
</evidence>
<protein>
    <submittedName>
        <fullName evidence="1">Uncharacterized protein</fullName>
    </submittedName>
</protein>
<evidence type="ECO:0000313" key="2">
    <source>
        <dbReference type="Proteomes" id="UP000467700"/>
    </source>
</evidence>